<keyword evidence="3" id="KW-0804">Transcription</keyword>
<dbReference type="Gene3D" id="1.10.10.60">
    <property type="entry name" value="Homeodomain-like"/>
    <property type="match status" value="2"/>
</dbReference>
<name>A0A926DNA4_9FIRM</name>
<dbReference type="InterPro" id="IPR003313">
    <property type="entry name" value="AraC-bd"/>
</dbReference>
<dbReference type="GO" id="GO:0043565">
    <property type="term" value="F:sequence-specific DNA binding"/>
    <property type="evidence" value="ECO:0007669"/>
    <property type="project" value="InterPro"/>
</dbReference>
<dbReference type="PANTHER" id="PTHR43280">
    <property type="entry name" value="ARAC-FAMILY TRANSCRIPTIONAL REGULATOR"/>
    <property type="match status" value="1"/>
</dbReference>
<evidence type="ECO:0000313" key="5">
    <source>
        <dbReference type="EMBL" id="MBC8540986.1"/>
    </source>
</evidence>
<dbReference type="Pfam" id="PF02311">
    <property type="entry name" value="AraC_binding"/>
    <property type="match status" value="1"/>
</dbReference>
<protein>
    <submittedName>
        <fullName evidence="5">Helix-turn-helix transcriptional regulator</fullName>
    </submittedName>
</protein>
<keyword evidence="2" id="KW-0238">DNA-binding</keyword>
<keyword evidence="6" id="KW-1185">Reference proteome</keyword>
<comment type="caution">
    <text evidence="5">The sequence shown here is derived from an EMBL/GenBank/DDBJ whole genome shotgun (WGS) entry which is preliminary data.</text>
</comment>
<reference evidence="5" key="1">
    <citation type="submission" date="2020-08" db="EMBL/GenBank/DDBJ databases">
        <title>Genome public.</title>
        <authorList>
            <person name="Liu C."/>
            <person name="Sun Q."/>
        </authorList>
    </citation>
    <scope>NUCLEOTIDE SEQUENCE</scope>
    <source>
        <strain evidence="5">H8</strain>
    </source>
</reference>
<dbReference type="RefSeq" id="WP_249312781.1">
    <property type="nucleotide sequence ID" value="NZ_JACRSU010000003.1"/>
</dbReference>
<feature type="domain" description="HTH araC/xylS-type" evidence="4">
    <location>
        <begin position="175"/>
        <end position="273"/>
    </location>
</feature>
<dbReference type="PRINTS" id="PR00032">
    <property type="entry name" value="HTHARAC"/>
</dbReference>
<proteinExistence type="predicted"/>
<evidence type="ECO:0000256" key="2">
    <source>
        <dbReference type="ARBA" id="ARBA00023125"/>
    </source>
</evidence>
<organism evidence="5 6">
    <name type="scientific">Congzhengia minquanensis</name>
    <dbReference type="NCBI Taxonomy" id="2763657"/>
    <lineage>
        <taxon>Bacteria</taxon>
        <taxon>Bacillati</taxon>
        <taxon>Bacillota</taxon>
        <taxon>Clostridia</taxon>
        <taxon>Eubacteriales</taxon>
        <taxon>Oscillospiraceae</taxon>
        <taxon>Congzhengia</taxon>
    </lineage>
</organism>
<evidence type="ECO:0000259" key="4">
    <source>
        <dbReference type="PROSITE" id="PS01124"/>
    </source>
</evidence>
<dbReference type="InterPro" id="IPR020449">
    <property type="entry name" value="Tscrpt_reg_AraC-type_HTH"/>
</dbReference>
<evidence type="ECO:0000313" key="6">
    <source>
        <dbReference type="Proteomes" id="UP000611762"/>
    </source>
</evidence>
<dbReference type="SUPFAM" id="SSF46689">
    <property type="entry name" value="Homeodomain-like"/>
    <property type="match status" value="2"/>
</dbReference>
<dbReference type="AlphaFoldDB" id="A0A926DNA4"/>
<dbReference type="InterPro" id="IPR018060">
    <property type="entry name" value="HTH_AraC"/>
</dbReference>
<dbReference type="InterPro" id="IPR009057">
    <property type="entry name" value="Homeodomain-like_sf"/>
</dbReference>
<evidence type="ECO:0000256" key="1">
    <source>
        <dbReference type="ARBA" id="ARBA00023015"/>
    </source>
</evidence>
<dbReference type="PROSITE" id="PS00041">
    <property type="entry name" value="HTH_ARAC_FAMILY_1"/>
    <property type="match status" value="1"/>
</dbReference>
<dbReference type="InterPro" id="IPR037923">
    <property type="entry name" value="HTH-like"/>
</dbReference>
<dbReference type="Gene3D" id="2.60.120.280">
    <property type="entry name" value="Regulatory protein AraC"/>
    <property type="match status" value="1"/>
</dbReference>
<dbReference type="Proteomes" id="UP000611762">
    <property type="component" value="Unassembled WGS sequence"/>
</dbReference>
<dbReference type="SMART" id="SM00342">
    <property type="entry name" value="HTH_ARAC"/>
    <property type="match status" value="1"/>
</dbReference>
<dbReference type="GO" id="GO:0003700">
    <property type="term" value="F:DNA-binding transcription factor activity"/>
    <property type="evidence" value="ECO:0007669"/>
    <property type="project" value="InterPro"/>
</dbReference>
<dbReference type="PROSITE" id="PS01124">
    <property type="entry name" value="HTH_ARAC_FAMILY_2"/>
    <property type="match status" value="1"/>
</dbReference>
<accession>A0A926DNA4</accession>
<dbReference type="EMBL" id="JACRSU010000003">
    <property type="protein sequence ID" value="MBC8540986.1"/>
    <property type="molecule type" value="Genomic_DNA"/>
</dbReference>
<gene>
    <name evidence="5" type="ORF">H8698_08380</name>
</gene>
<keyword evidence="1" id="KW-0805">Transcription regulation</keyword>
<dbReference type="SUPFAM" id="SSF51215">
    <property type="entry name" value="Regulatory protein AraC"/>
    <property type="match status" value="1"/>
</dbReference>
<sequence length="277" mass="31259">MADEKLYIGEQQDKFNQTSSEYLHVNSCGIQRTMGAPYRVIRKNGRVDYHILYLVTGECRACYGEKIYVLSPGGFVFYEPGHKQDYQFGKGIDTTSFWVHFHGTGAPSAVADCGISPGPHLRAKNSSAEHFFQLMVKTFYPGGEIFKTRLNGLLLMLLSELGETKKQAAVLDKIAEAVSFIHLNYYLPIDINMLAKMSNLSRSRFLHVFKEQMGTSPLQYQQRFKMEKAKELLSVGSLSVSQVSAMVGFDDPFYFSRAFKNCVGMPPSAFRKKHGEK</sequence>
<dbReference type="PANTHER" id="PTHR43280:SF30">
    <property type="entry name" value="MMSAB OPERON REGULATORY PROTEIN"/>
    <property type="match status" value="1"/>
</dbReference>
<dbReference type="Pfam" id="PF12833">
    <property type="entry name" value="HTH_18"/>
    <property type="match status" value="1"/>
</dbReference>
<dbReference type="InterPro" id="IPR018062">
    <property type="entry name" value="HTH_AraC-typ_CS"/>
</dbReference>
<evidence type="ECO:0000256" key="3">
    <source>
        <dbReference type="ARBA" id="ARBA00023163"/>
    </source>
</evidence>